<evidence type="ECO:0000259" key="2">
    <source>
        <dbReference type="PROSITE" id="PS50851"/>
    </source>
</evidence>
<dbReference type="GO" id="GO:0005829">
    <property type="term" value="C:cytosol"/>
    <property type="evidence" value="ECO:0007669"/>
    <property type="project" value="TreeGrafter"/>
</dbReference>
<dbReference type="PANTHER" id="PTHR22617">
    <property type="entry name" value="CHEMOTAXIS SENSOR HISTIDINE KINASE-RELATED"/>
    <property type="match status" value="1"/>
</dbReference>
<dbReference type="SMART" id="SM00260">
    <property type="entry name" value="CheW"/>
    <property type="match status" value="1"/>
</dbReference>
<dbReference type="SUPFAM" id="SSF50341">
    <property type="entry name" value="CheW-like"/>
    <property type="match status" value="1"/>
</dbReference>
<dbReference type="InterPro" id="IPR036061">
    <property type="entry name" value="CheW-like_dom_sf"/>
</dbReference>
<dbReference type="InterPro" id="IPR002545">
    <property type="entry name" value="CheW-lke_dom"/>
</dbReference>
<dbReference type="Pfam" id="PF01584">
    <property type="entry name" value="CheW"/>
    <property type="match status" value="1"/>
</dbReference>
<comment type="caution">
    <text evidence="3">The sequence shown here is derived from an EMBL/GenBank/DDBJ whole genome shotgun (WGS) entry which is preliminary data.</text>
</comment>
<sequence length="312" mass="33034">MEHPLAEVPGAARRQADLPATGVGPAPPAAARGVINRRGSVVPVIDLAPRLGRPATELRARTCIVIVDVEAGHGSQAVGVLVDAVNAVLDLDGTQTGSPPSFGAGLRKDFIRGLARTDSGFAILLDAGHVLSNDDTAALVHAEGLEVLPDYRCFPNFDVSPIHGRPNLSPPQPSPCMGRGSAPPPPRGRDGECIPQVRAAPLSPFPHRVGEAGRAIRKFAPRRSHLPYRVGEAGRAILEFAPRRSHLPHRVGEAGRAILKFAPRCSHLPHRVGEAGRGSLVRRFASVAHSGHFNSRESSRTDPEAWIAGVRA</sequence>
<dbReference type="AlphaFoldDB" id="A0A1J5R0U9"/>
<protein>
    <submittedName>
        <fullName evidence="3">Chemotaxis protein CheW</fullName>
    </submittedName>
</protein>
<reference evidence="3" key="1">
    <citation type="submission" date="2016-10" db="EMBL/GenBank/DDBJ databases">
        <title>Sequence of Gallionella enrichment culture.</title>
        <authorList>
            <person name="Poehlein A."/>
            <person name="Muehling M."/>
            <person name="Daniel R."/>
        </authorList>
    </citation>
    <scope>NUCLEOTIDE SEQUENCE</scope>
</reference>
<dbReference type="PANTHER" id="PTHR22617:SF41">
    <property type="entry name" value="CHEMOTAXIS SIGNAL TRANSDUCTION SYSTEM ADAPTOR PROTEIN CHEW"/>
    <property type="match status" value="1"/>
</dbReference>
<name>A0A1J5R0U9_9ZZZZ</name>
<proteinExistence type="predicted"/>
<dbReference type="Gene3D" id="2.40.50.180">
    <property type="entry name" value="CheA-289, Domain 4"/>
    <property type="match status" value="1"/>
</dbReference>
<accession>A0A1J5R0U9</accession>
<organism evidence="3">
    <name type="scientific">mine drainage metagenome</name>
    <dbReference type="NCBI Taxonomy" id="410659"/>
    <lineage>
        <taxon>unclassified sequences</taxon>
        <taxon>metagenomes</taxon>
        <taxon>ecological metagenomes</taxon>
    </lineage>
</organism>
<feature type="region of interest" description="Disordered" evidence="1">
    <location>
        <begin position="1"/>
        <end position="29"/>
    </location>
</feature>
<feature type="region of interest" description="Disordered" evidence="1">
    <location>
        <begin position="164"/>
        <end position="192"/>
    </location>
</feature>
<dbReference type="GO" id="GO:0007165">
    <property type="term" value="P:signal transduction"/>
    <property type="evidence" value="ECO:0007669"/>
    <property type="project" value="InterPro"/>
</dbReference>
<dbReference type="EMBL" id="MLJW01000326">
    <property type="protein sequence ID" value="OIQ89536.1"/>
    <property type="molecule type" value="Genomic_DNA"/>
</dbReference>
<evidence type="ECO:0000256" key="1">
    <source>
        <dbReference type="SAM" id="MobiDB-lite"/>
    </source>
</evidence>
<dbReference type="InterPro" id="IPR039315">
    <property type="entry name" value="CheW"/>
</dbReference>
<dbReference type="GO" id="GO:0006935">
    <property type="term" value="P:chemotaxis"/>
    <property type="evidence" value="ECO:0007669"/>
    <property type="project" value="InterPro"/>
</dbReference>
<evidence type="ECO:0000313" key="3">
    <source>
        <dbReference type="EMBL" id="OIQ89536.1"/>
    </source>
</evidence>
<dbReference type="PROSITE" id="PS50851">
    <property type="entry name" value="CHEW"/>
    <property type="match status" value="1"/>
</dbReference>
<gene>
    <name evidence="3" type="primary">cheW_20</name>
    <name evidence="3" type="ORF">GALL_285620</name>
</gene>
<feature type="domain" description="CheW-like" evidence="2">
    <location>
        <begin position="1"/>
        <end position="136"/>
    </location>
</feature>